<evidence type="ECO:0000313" key="3">
    <source>
        <dbReference type="Proteomes" id="UP000827986"/>
    </source>
</evidence>
<reference evidence="2" key="1">
    <citation type="submission" date="2021-09" db="EMBL/GenBank/DDBJ databases">
        <title>The genome of Mauremys mutica provides insights into the evolution of semi-aquatic lifestyle.</title>
        <authorList>
            <person name="Gong S."/>
            <person name="Gao Y."/>
        </authorList>
    </citation>
    <scope>NUCLEOTIDE SEQUENCE</scope>
    <source>
        <strain evidence="2">MM-2020</strain>
        <tissue evidence="2">Muscle</tissue>
    </source>
</reference>
<dbReference type="EMBL" id="JAHDVG010000486">
    <property type="protein sequence ID" value="KAH1167540.1"/>
    <property type="molecule type" value="Genomic_DNA"/>
</dbReference>
<proteinExistence type="predicted"/>
<feature type="region of interest" description="Disordered" evidence="1">
    <location>
        <begin position="1"/>
        <end position="47"/>
    </location>
</feature>
<evidence type="ECO:0000313" key="2">
    <source>
        <dbReference type="EMBL" id="KAH1167540.1"/>
    </source>
</evidence>
<sequence length="123" mass="13110">MPLSPSLQLLSTATPTTDEPKAFPSPSPFQGKLPEPHRFPAAKPPPLPSGTMRLMHLYHFLPQRARLEILLLAARIPVLPVTLAPGATTAALQRGGILLLGTGEMQGRMAALSHWLHGVGAES</sequence>
<keyword evidence="3" id="KW-1185">Reference proteome</keyword>
<dbReference type="Proteomes" id="UP000827986">
    <property type="component" value="Unassembled WGS sequence"/>
</dbReference>
<feature type="compositionally biased region" description="Polar residues" evidence="1">
    <location>
        <begin position="1"/>
        <end position="17"/>
    </location>
</feature>
<dbReference type="AlphaFoldDB" id="A0A9D3WUY1"/>
<name>A0A9D3WUY1_9SAUR</name>
<gene>
    <name evidence="2" type="ORF">KIL84_003023</name>
</gene>
<comment type="caution">
    <text evidence="2">The sequence shown here is derived from an EMBL/GenBank/DDBJ whole genome shotgun (WGS) entry which is preliminary data.</text>
</comment>
<organism evidence="2 3">
    <name type="scientific">Mauremys mutica</name>
    <name type="common">yellowpond turtle</name>
    <dbReference type="NCBI Taxonomy" id="74926"/>
    <lineage>
        <taxon>Eukaryota</taxon>
        <taxon>Metazoa</taxon>
        <taxon>Chordata</taxon>
        <taxon>Craniata</taxon>
        <taxon>Vertebrata</taxon>
        <taxon>Euteleostomi</taxon>
        <taxon>Archelosauria</taxon>
        <taxon>Testudinata</taxon>
        <taxon>Testudines</taxon>
        <taxon>Cryptodira</taxon>
        <taxon>Durocryptodira</taxon>
        <taxon>Testudinoidea</taxon>
        <taxon>Geoemydidae</taxon>
        <taxon>Geoemydinae</taxon>
        <taxon>Mauremys</taxon>
    </lineage>
</organism>
<evidence type="ECO:0000256" key="1">
    <source>
        <dbReference type="SAM" id="MobiDB-lite"/>
    </source>
</evidence>
<protein>
    <submittedName>
        <fullName evidence="2">Uncharacterized protein</fullName>
    </submittedName>
</protein>
<accession>A0A9D3WUY1</accession>